<dbReference type="OMA" id="CDENEIT"/>
<dbReference type="PANTHER" id="PTHR23316">
    <property type="entry name" value="IMPORTIN ALPHA"/>
    <property type="match status" value="1"/>
</dbReference>
<feature type="non-terminal residue" evidence="6">
    <location>
        <position position="1"/>
    </location>
</feature>
<protein>
    <recommendedName>
        <fullName evidence="8">Importin alpha</fullName>
    </recommendedName>
</protein>
<feature type="repeat" description="ARM" evidence="4">
    <location>
        <begin position="49"/>
        <end position="77"/>
    </location>
</feature>
<evidence type="ECO:0000256" key="1">
    <source>
        <dbReference type="ARBA" id="ARBA00010394"/>
    </source>
</evidence>
<evidence type="ECO:0000313" key="6">
    <source>
        <dbReference type="EMBL" id="KAH9313009.1"/>
    </source>
</evidence>
<feature type="chain" id="PRO_5041227216" description="Importin alpha" evidence="5">
    <location>
        <begin position="21"/>
        <end position="178"/>
    </location>
</feature>
<organism evidence="6 7">
    <name type="scientific">Taxus chinensis</name>
    <name type="common">Chinese yew</name>
    <name type="synonym">Taxus wallichiana var. chinensis</name>
    <dbReference type="NCBI Taxonomy" id="29808"/>
    <lineage>
        <taxon>Eukaryota</taxon>
        <taxon>Viridiplantae</taxon>
        <taxon>Streptophyta</taxon>
        <taxon>Embryophyta</taxon>
        <taxon>Tracheophyta</taxon>
        <taxon>Spermatophyta</taxon>
        <taxon>Pinopsida</taxon>
        <taxon>Pinidae</taxon>
        <taxon>Conifers II</taxon>
        <taxon>Cupressales</taxon>
        <taxon>Taxaceae</taxon>
        <taxon>Taxus</taxon>
    </lineage>
</organism>
<evidence type="ECO:0008006" key="8">
    <source>
        <dbReference type="Google" id="ProtNLM"/>
    </source>
</evidence>
<comment type="similarity">
    <text evidence="1">Belongs to the importin alpha family.</text>
</comment>
<name>A0AA38L3R0_TAXCH</name>
<evidence type="ECO:0000256" key="4">
    <source>
        <dbReference type="PROSITE-ProRule" id="PRU00259"/>
    </source>
</evidence>
<dbReference type="EMBL" id="JAHRHJ020000006">
    <property type="protein sequence ID" value="KAH9313009.1"/>
    <property type="molecule type" value="Genomic_DNA"/>
</dbReference>
<evidence type="ECO:0000256" key="3">
    <source>
        <dbReference type="ARBA" id="ARBA00022927"/>
    </source>
</evidence>
<dbReference type="InterPro" id="IPR011989">
    <property type="entry name" value="ARM-like"/>
</dbReference>
<feature type="signal peptide" evidence="5">
    <location>
        <begin position="1"/>
        <end position="20"/>
    </location>
</feature>
<keyword evidence="5" id="KW-0732">Signal</keyword>
<evidence type="ECO:0000256" key="2">
    <source>
        <dbReference type="ARBA" id="ARBA00022448"/>
    </source>
</evidence>
<gene>
    <name evidence="6" type="ORF">KI387_028044</name>
</gene>
<keyword evidence="3" id="KW-0653">Protein transport</keyword>
<dbReference type="InterPro" id="IPR016024">
    <property type="entry name" value="ARM-type_fold"/>
</dbReference>
<dbReference type="Proteomes" id="UP000824469">
    <property type="component" value="Unassembled WGS sequence"/>
</dbReference>
<sequence length="178" mass="19617">IMINNLVLPSLLTLLTLNHTKRVKTVACWAISNIMAGNKDHIQAVVDANIIPFLVQLLQTAEFDIKKEAAWAISNATSSGSPEQIMYLVSQGCIKPLCDLLGCTDPRIVAVCLEAIENILKVGEAQKELGNTAGMNPFAHSIDDVEGLEKIENLQNHINNKIYCKAVKILETYWTEDD</sequence>
<dbReference type="Pfam" id="PF00514">
    <property type="entry name" value="Arm"/>
    <property type="match status" value="3"/>
</dbReference>
<dbReference type="SUPFAM" id="SSF48371">
    <property type="entry name" value="ARM repeat"/>
    <property type="match status" value="1"/>
</dbReference>
<feature type="non-terminal residue" evidence="6">
    <location>
        <position position="178"/>
    </location>
</feature>
<dbReference type="PROSITE" id="PS50176">
    <property type="entry name" value="ARM_REPEAT"/>
    <property type="match status" value="1"/>
</dbReference>
<comment type="caution">
    <text evidence="6">The sequence shown here is derived from an EMBL/GenBank/DDBJ whole genome shotgun (WGS) entry which is preliminary data.</text>
</comment>
<dbReference type="AlphaFoldDB" id="A0AA38L3R0"/>
<proteinExistence type="inferred from homology"/>
<dbReference type="SMART" id="SM00185">
    <property type="entry name" value="ARM"/>
    <property type="match status" value="3"/>
</dbReference>
<accession>A0AA38L3R0</accession>
<evidence type="ECO:0000256" key="5">
    <source>
        <dbReference type="SAM" id="SignalP"/>
    </source>
</evidence>
<dbReference type="GO" id="GO:0015031">
    <property type="term" value="P:protein transport"/>
    <property type="evidence" value="ECO:0007669"/>
    <property type="project" value="UniProtKB-KW"/>
</dbReference>
<dbReference type="Gene3D" id="1.25.10.10">
    <property type="entry name" value="Leucine-rich Repeat Variant"/>
    <property type="match status" value="1"/>
</dbReference>
<dbReference type="Pfam" id="PF16186">
    <property type="entry name" value="Arm_3"/>
    <property type="match status" value="1"/>
</dbReference>
<dbReference type="InterPro" id="IPR000225">
    <property type="entry name" value="Armadillo"/>
</dbReference>
<evidence type="ECO:0000313" key="7">
    <source>
        <dbReference type="Proteomes" id="UP000824469"/>
    </source>
</evidence>
<dbReference type="InterPro" id="IPR032413">
    <property type="entry name" value="Arm_3"/>
</dbReference>
<keyword evidence="7" id="KW-1185">Reference proteome</keyword>
<keyword evidence="2" id="KW-0813">Transport</keyword>
<reference evidence="6 7" key="1">
    <citation type="journal article" date="2021" name="Nat. Plants">
        <title>The Taxus genome provides insights into paclitaxel biosynthesis.</title>
        <authorList>
            <person name="Xiong X."/>
            <person name="Gou J."/>
            <person name="Liao Q."/>
            <person name="Li Y."/>
            <person name="Zhou Q."/>
            <person name="Bi G."/>
            <person name="Li C."/>
            <person name="Du R."/>
            <person name="Wang X."/>
            <person name="Sun T."/>
            <person name="Guo L."/>
            <person name="Liang H."/>
            <person name="Lu P."/>
            <person name="Wu Y."/>
            <person name="Zhang Z."/>
            <person name="Ro D.K."/>
            <person name="Shang Y."/>
            <person name="Huang S."/>
            <person name="Yan J."/>
        </authorList>
    </citation>
    <scope>NUCLEOTIDE SEQUENCE [LARGE SCALE GENOMIC DNA]</scope>
    <source>
        <strain evidence="6">Ta-2019</strain>
    </source>
</reference>